<dbReference type="AlphaFoldDB" id="A0A2I1HGE4"/>
<dbReference type="InterPro" id="IPR021109">
    <property type="entry name" value="Peptidase_aspartic_dom_sf"/>
</dbReference>
<dbReference type="VEuPathDB" id="FungiDB:FUN_003390"/>
<protein>
    <submittedName>
        <fullName evidence="1">Uncharacterized protein</fullName>
    </submittedName>
</protein>
<comment type="caution">
    <text evidence="1">The sequence shown here is derived from an EMBL/GenBank/DDBJ whole genome shotgun (WGS) entry which is preliminary data.</text>
</comment>
<dbReference type="EMBL" id="LLXI01002744">
    <property type="protein sequence ID" value="PKY57890.1"/>
    <property type="molecule type" value="Genomic_DNA"/>
</dbReference>
<organism evidence="1 2">
    <name type="scientific">Rhizophagus irregularis</name>
    <dbReference type="NCBI Taxonomy" id="588596"/>
    <lineage>
        <taxon>Eukaryota</taxon>
        <taxon>Fungi</taxon>
        <taxon>Fungi incertae sedis</taxon>
        <taxon>Mucoromycota</taxon>
        <taxon>Glomeromycotina</taxon>
        <taxon>Glomeromycetes</taxon>
        <taxon>Glomerales</taxon>
        <taxon>Glomeraceae</taxon>
        <taxon>Rhizophagus</taxon>
    </lineage>
</organism>
<sequence length="135" mass="15560">MTTFRQKTIVDIGAAICAISKGLLKETRNEIERSSNVRCIMANGSKIASLEKSTIEIEINEITTEIEVEVINLQDIMLIIGYKIYIPIEYIKSNRIKLETPIQDDPIYEDNEEVETFRVEDLEEEYISKDEEKAK</sequence>
<proteinExistence type="predicted"/>
<accession>A0A2I1HGE4</accession>
<dbReference type="Gene3D" id="2.40.70.10">
    <property type="entry name" value="Acid Proteases"/>
    <property type="match status" value="1"/>
</dbReference>
<reference evidence="1 2" key="1">
    <citation type="submission" date="2015-10" db="EMBL/GenBank/DDBJ databases">
        <title>Genome analyses suggest a sexual origin of heterokaryosis in a supposedly ancient asexual fungus.</title>
        <authorList>
            <person name="Ropars J."/>
            <person name="Sedzielewska K."/>
            <person name="Noel J."/>
            <person name="Charron P."/>
            <person name="Farinelli L."/>
            <person name="Marton T."/>
            <person name="Kruger M."/>
            <person name="Pelin A."/>
            <person name="Brachmann A."/>
            <person name="Corradi N."/>
        </authorList>
    </citation>
    <scope>NUCLEOTIDE SEQUENCE [LARGE SCALE GENOMIC DNA]</scope>
    <source>
        <strain evidence="1 2">A4</strain>
    </source>
</reference>
<name>A0A2I1HGE4_9GLOM</name>
<dbReference type="Proteomes" id="UP000234323">
    <property type="component" value="Unassembled WGS sequence"/>
</dbReference>
<evidence type="ECO:0000313" key="2">
    <source>
        <dbReference type="Proteomes" id="UP000234323"/>
    </source>
</evidence>
<gene>
    <name evidence="1" type="ORF">RhiirA4_479300</name>
</gene>
<keyword evidence="2" id="KW-1185">Reference proteome</keyword>
<evidence type="ECO:0000313" key="1">
    <source>
        <dbReference type="EMBL" id="PKY57890.1"/>
    </source>
</evidence>